<name>A0AAV0W7U4_9HEMI</name>
<dbReference type="PANTHER" id="PTHR24252">
    <property type="entry name" value="ACROSIN-RELATED"/>
    <property type="match status" value="1"/>
</dbReference>
<keyword evidence="3" id="KW-0768">Sushi</keyword>
<sequence>MCNPLIEKRQTVSCSVNLFSCTNGECIDASSICDGVADCSDKSDETQSLCAPLFKTCPGSAFRCNYGACVSRNAKCNGRNDCVDGSDEQLPECKKLGLSIPSSPTRPQQTQVASQAKCLPREEYRCTSGQCIDITSICDGNSDCNDGSDEISELCKSRVCPTSTFTCSYGACISKQRKCDGSQQCADGSDEAGCGSNGDRKPLTPVNPTSHFTHRPTTTYQTSRPTTQRTTTQTSNMRSCMVPYMEGTVYSLFETESDQNPSLSPGSFVNPSTAVEETCEEGYYKTTSNRIIICSGNGKWKPKADKLCLKRCPSVFSESLDVECIFNGKKDDCSNPSIPGTVLTPKCKVTHTIPNGQIETPIKLRCQQDGKWSDRLYTCIPHCGRQYTPNQVLILDGTEAKYGSAPWNVGVYRKSTRNNFNMICGGSLIATNLVVSAAHCFWQEKLTSRILLSDGTYKVGVGKYKSDITIKDNEFTQIVDVGLIYLREGYYGSSGYHAEDLAIIVLSNKITLSNAVLPVCVDWSKRYSILNGAIGKVVGWGKTEKMVESSILLEANIPYIDHQTCRNMYQNGFQNFVSVDKFCAGTKSGQGVHQGDSGAGFTFEHSSLHFLTGIYERENFRKRYVLVKKTLAELCIEEYDDNLFFFSLLLIVTVVFTFGMACLALVLCLLCAGLAMTAFIANIVRSPAVQQAWRNRFPGAAGEKVSRCVSVASDCAILATATLAFGIWFVVQSVGTVMFLAVEFLGPSSRQEQLQTPPLPEAGSPMDDTPLCSVEETSTARTDTT</sequence>
<protein>
    <submittedName>
        <fullName evidence="8">Uncharacterized protein</fullName>
    </submittedName>
</protein>
<evidence type="ECO:0000313" key="9">
    <source>
        <dbReference type="Proteomes" id="UP001160148"/>
    </source>
</evidence>
<dbReference type="InterPro" id="IPR043504">
    <property type="entry name" value="Peptidase_S1_PA_chymotrypsin"/>
</dbReference>
<feature type="transmembrane region" description="Helical" evidence="5">
    <location>
        <begin position="643"/>
        <end position="676"/>
    </location>
</feature>
<evidence type="ECO:0000256" key="5">
    <source>
        <dbReference type="SAM" id="Phobius"/>
    </source>
</evidence>
<dbReference type="AlphaFoldDB" id="A0AAV0W7U4"/>
<dbReference type="PROSITE" id="PS01209">
    <property type="entry name" value="LDLRA_1"/>
    <property type="match status" value="4"/>
</dbReference>
<organism evidence="8 9">
    <name type="scientific">Macrosiphum euphorbiae</name>
    <name type="common">potato aphid</name>
    <dbReference type="NCBI Taxonomy" id="13131"/>
    <lineage>
        <taxon>Eukaryota</taxon>
        <taxon>Metazoa</taxon>
        <taxon>Ecdysozoa</taxon>
        <taxon>Arthropoda</taxon>
        <taxon>Hexapoda</taxon>
        <taxon>Insecta</taxon>
        <taxon>Pterygota</taxon>
        <taxon>Neoptera</taxon>
        <taxon>Paraneoptera</taxon>
        <taxon>Hemiptera</taxon>
        <taxon>Sternorrhyncha</taxon>
        <taxon>Aphidomorpha</taxon>
        <taxon>Aphidoidea</taxon>
        <taxon>Aphididae</taxon>
        <taxon>Macrosiphini</taxon>
        <taxon>Macrosiphum</taxon>
    </lineage>
</organism>
<dbReference type="InterPro" id="IPR035976">
    <property type="entry name" value="Sushi/SCR/CCP_sf"/>
</dbReference>
<evidence type="ECO:0000256" key="2">
    <source>
        <dbReference type="PROSITE-ProRule" id="PRU00124"/>
    </source>
</evidence>
<dbReference type="PROSITE" id="PS50923">
    <property type="entry name" value="SUSHI"/>
    <property type="match status" value="1"/>
</dbReference>
<feature type="region of interest" description="Disordered" evidence="4">
    <location>
        <begin position="191"/>
        <end position="235"/>
    </location>
</feature>
<feature type="compositionally biased region" description="Low complexity" evidence="4">
    <location>
        <begin position="215"/>
        <end position="235"/>
    </location>
</feature>
<evidence type="ECO:0000256" key="3">
    <source>
        <dbReference type="PROSITE-ProRule" id="PRU00302"/>
    </source>
</evidence>
<feature type="domain" description="Sushi" evidence="7">
    <location>
        <begin position="238"/>
        <end position="310"/>
    </location>
</feature>
<dbReference type="SUPFAM" id="SSF57424">
    <property type="entry name" value="LDL receptor-like module"/>
    <property type="match status" value="4"/>
</dbReference>
<feature type="region of interest" description="Disordered" evidence="4">
    <location>
        <begin position="751"/>
        <end position="785"/>
    </location>
</feature>
<feature type="disulfide bond" evidence="2">
    <location>
        <begin position="179"/>
        <end position="194"/>
    </location>
</feature>
<dbReference type="SUPFAM" id="SSF50494">
    <property type="entry name" value="Trypsin-like serine proteases"/>
    <property type="match status" value="1"/>
</dbReference>
<evidence type="ECO:0000256" key="4">
    <source>
        <dbReference type="SAM" id="MobiDB-lite"/>
    </source>
</evidence>
<feature type="transmembrane region" description="Helical" evidence="5">
    <location>
        <begin position="716"/>
        <end position="742"/>
    </location>
</feature>
<dbReference type="PRINTS" id="PR00261">
    <property type="entry name" value="LDLRECEPTOR"/>
</dbReference>
<feature type="disulfide bond" evidence="2">
    <location>
        <begin position="57"/>
        <end position="69"/>
    </location>
</feature>
<keyword evidence="5" id="KW-0472">Membrane</keyword>
<keyword evidence="9" id="KW-1185">Reference proteome</keyword>
<dbReference type="EMBL" id="CARXXK010000001">
    <property type="protein sequence ID" value="CAI6351920.1"/>
    <property type="molecule type" value="Genomic_DNA"/>
</dbReference>
<dbReference type="Proteomes" id="UP001160148">
    <property type="component" value="Unassembled WGS sequence"/>
</dbReference>
<dbReference type="SMART" id="SM00020">
    <property type="entry name" value="Tryp_SPc"/>
    <property type="match status" value="1"/>
</dbReference>
<feature type="domain" description="Peptidase S1" evidence="6">
    <location>
        <begin position="394"/>
        <end position="685"/>
    </location>
</feature>
<dbReference type="InterPro" id="IPR009003">
    <property type="entry name" value="Peptidase_S1_PA"/>
</dbReference>
<evidence type="ECO:0000313" key="8">
    <source>
        <dbReference type="EMBL" id="CAI6351920.1"/>
    </source>
</evidence>
<dbReference type="PANTHER" id="PTHR24252:SF7">
    <property type="entry name" value="HYALIN"/>
    <property type="match status" value="1"/>
</dbReference>
<keyword evidence="5" id="KW-0812">Transmembrane</keyword>
<dbReference type="InterPro" id="IPR018114">
    <property type="entry name" value="TRYPSIN_HIS"/>
</dbReference>
<accession>A0AAV0W7U4</accession>
<dbReference type="PROSITE" id="PS50240">
    <property type="entry name" value="TRYPSIN_DOM"/>
    <property type="match status" value="1"/>
</dbReference>
<feature type="compositionally biased region" description="Polar residues" evidence="4">
    <location>
        <begin position="775"/>
        <end position="785"/>
    </location>
</feature>
<dbReference type="PROSITE" id="PS50068">
    <property type="entry name" value="LDLRA_2"/>
    <property type="match status" value="4"/>
</dbReference>
<evidence type="ECO:0000256" key="1">
    <source>
        <dbReference type="ARBA" id="ARBA00023157"/>
    </source>
</evidence>
<keyword evidence="5" id="KW-1133">Transmembrane helix</keyword>
<dbReference type="CDD" id="cd00112">
    <property type="entry name" value="LDLa"/>
    <property type="match status" value="4"/>
</dbReference>
<comment type="caution">
    <text evidence="3">Lacks conserved residue(s) required for the propagation of feature annotation.</text>
</comment>
<dbReference type="CDD" id="cd00190">
    <property type="entry name" value="Tryp_SPc"/>
    <property type="match status" value="1"/>
</dbReference>
<feature type="disulfide bond" evidence="2">
    <location>
        <begin position="126"/>
        <end position="144"/>
    </location>
</feature>
<dbReference type="SUPFAM" id="SSF57535">
    <property type="entry name" value="Complement control module/SCR domain"/>
    <property type="match status" value="1"/>
</dbReference>
<feature type="disulfide bond" evidence="2">
    <location>
        <begin position="64"/>
        <end position="82"/>
    </location>
</feature>
<feature type="disulfide bond" evidence="2">
    <location>
        <begin position="167"/>
        <end position="185"/>
    </location>
</feature>
<dbReference type="Pfam" id="PF00089">
    <property type="entry name" value="Trypsin"/>
    <property type="match status" value="1"/>
</dbReference>
<feature type="disulfide bond" evidence="2">
    <location>
        <begin position="14"/>
        <end position="26"/>
    </location>
</feature>
<gene>
    <name evidence="8" type="ORF">MEUPH1_LOCUS8225</name>
</gene>
<comment type="caution">
    <text evidence="8">The sequence shown here is derived from an EMBL/GenBank/DDBJ whole genome shotgun (WGS) entry which is preliminary data.</text>
</comment>
<feature type="disulfide bond" evidence="2">
    <location>
        <begin position="21"/>
        <end position="39"/>
    </location>
</feature>
<proteinExistence type="predicted"/>
<dbReference type="Gene3D" id="2.40.10.10">
    <property type="entry name" value="Trypsin-like serine proteases"/>
    <property type="match status" value="1"/>
</dbReference>
<evidence type="ECO:0000259" key="6">
    <source>
        <dbReference type="PROSITE" id="PS50240"/>
    </source>
</evidence>
<keyword evidence="1 2" id="KW-1015">Disulfide bond</keyword>
<dbReference type="PROSITE" id="PS00134">
    <property type="entry name" value="TRYPSIN_HIS"/>
    <property type="match status" value="1"/>
</dbReference>
<dbReference type="InterPro" id="IPR036055">
    <property type="entry name" value="LDL_receptor-like_sf"/>
</dbReference>
<dbReference type="GO" id="GO:0004252">
    <property type="term" value="F:serine-type endopeptidase activity"/>
    <property type="evidence" value="ECO:0007669"/>
    <property type="project" value="InterPro"/>
</dbReference>
<dbReference type="InterPro" id="IPR002172">
    <property type="entry name" value="LDrepeatLR_classA_rpt"/>
</dbReference>
<feature type="disulfide bond" evidence="2">
    <location>
        <begin position="160"/>
        <end position="172"/>
    </location>
</feature>
<reference evidence="8 9" key="1">
    <citation type="submission" date="2023-01" db="EMBL/GenBank/DDBJ databases">
        <authorList>
            <person name="Whitehead M."/>
        </authorList>
    </citation>
    <scope>NUCLEOTIDE SEQUENCE [LARGE SCALE GENOMIC DNA]</scope>
</reference>
<dbReference type="InterPro" id="IPR023415">
    <property type="entry name" value="LDLR_class-A_CS"/>
</dbReference>
<dbReference type="Pfam" id="PF00084">
    <property type="entry name" value="Sushi"/>
    <property type="match status" value="1"/>
</dbReference>
<evidence type="ECO:0000259" key="7">
    <source>
        <dbReference type="PROSITE" id="PS50923"/>
    </source>
</evidence>
<dbReference type="Gene3D" id="4.10.400.10">
    <property type="entry name" value="Low-density Lipoprotein Receptor"/>
    <property type="match status" value="4"/>
</dbReference>
<dbReference type="SMART" id="SM00192">
    <property type="entry name" value="LDLa"/>
    <property type="match status" value="4"/>
</dbReference>
<dbReference type="GO" id="GO:0006508">
    <property type="term" value="P:proteolysis"/>
    <property type="evidence" value="ECO:0007669"/>
    <property type="project" value="InterPro"/>
</dbReference>
<dbReference type="InterPro" id="IPR001254">
    <property type="entry name" value="Trypsin_dom"/>
</dbReference>
<dbReference type="Pfam" id="PF00057">
    <property type="entry name" value="Ldl_recept_a"/>
    <property type="match status" value="4"/>
</dbReference>
<dbReference type="InterPro" id="IPR000436">
    <property type="entry name" value="Sushi_SCR_CCP_dom"/>
</dbReference>